<keyword evidence="2" id="KW-0687">Ribonucleoprotein</keyword>
<evidence type="ECO:0000313" key="1">
    <source>
        <dbReference type="EMBL" id="MBX04761.1"/>
    </source>
</evidence>
<protein>
    <submittedName>
        <fullName evidence="2">40S ribosomal protein S29-like</fullName>
    </submittedName>
</protein>
<accession>A0A2P2KGD5</accession>
<dbReference type="GO" id="GO:0005840">
    <property type="term" value="C:ribosome"/>
    <property type="evidence" value="ECO:0007669"/>
    <property type="project" value="UniProtKB-KW"/>
</dbReference>
<evidence type="ECO:0000313" key="2">
    <source>
        <dbReference type="EMBL" id="MBX04763.1"/>
    </source>
</evidence>
<sequence length="70" mass="8075">MFLLPLTTPNHYIFCIHLVSSSLHQFIVFSIQKLQVSLLKPHHLPTKSFSLPFTISHYWAQQVESNTGPK</sequence>
<dbReference type="EMBL" id="GGEC01024277">
    <property type="protein sequence ID" value="MBX04761.1"/>
    <property type="molecule type" value="Transcribed_RNA"/>
</dbReference>
<proteinExistence type="predicted"/>
<dbReference type="AlphaFoldDB" id="A0A2P2KGD5"/>
<reference evidence="1" key="1">
    <citation type="submission" date="2018-02" db="EMBL/GenBank/DDBJ databases">
        <title>Rhizophora mucronata_Transcriptome.</title>
        <authorList>
            <person name="Meera S.P."/>
            <person name="Sreeshan A."/>
            <person name="Augustine A."/>
        </authorList>
    </citation>
    <scope>NUCLEOTIDE SEQUENCE</scope>
    <source>
        <tissue evidence="1">Leaf</tissue>
    </source>
</reference>
<name>A0A2P2KGD5_RHIMU</name>
<organism evidence="1">
    <name type="scientific">Rhizophora mucronata</name>
    <name type="common">Asiatic mangrove</name>
    <dbReference type="NCBI Taxonomy" id="61149"/>
    <lineage>
        <taxon>Eukaryota</taxon>
        <taxon>Viridiplantae</taxon>
        <taxon>Streptophyta</taxon>
        <taxon>Embryophyta</taxon>
        <taxon>Tracheophyta</taxon>
        <taxon>Spermatophyta</taxon>
        <taxon>Magnoliopsida</taxon>
        <taxon>eudicotyledons</taxon>
        <taxon>Gunneridae</taxon>
        <taxon>Pentapetalae</taxon>
        <taxon>rosids</taxon>
        <taxon>fabids</taxon>
        <taxon>Malpighiales</taxon>
        <taxon>Rhizophoraceae</taxon>
        <taxon>Rhizophora</taxon>
    </lineage>
</organism>
<dbReference type="EMBL" id="GGEC01024279">
    <property type="protein sequence ID" value="MBX04763.1"/>
    <property type="molecule type" value="Transcribed_RNA"/>
</dbReference>
<keyword evidence="2" id="KW-0689">Ribosomal protein</keyword>